<protein>
    <submittedName>
        <fullName evidence="8">VanZ family protein</fullName>
    </submittedName>
</protein>
<evidence type="ECO:0000256" key="2">
    <source>
        <dbReference type="ARBA" id="ARBA00022692"/>
    </source>
</evidence>
<proteinExistence type="predicted"/>
<dbReference type="PANTHER" id="PTHR36834">
    <property type="entry name" value="MEMBRANE PROTEIN-RELATED"/>
    <property type="match status" value="1"/>
</dbReference>
<feature type="transmembrane region" description="Helical" evidence="5">
    <location>
        <begin position="114"/>
        <end position="132"/>
    </location>
</feature>
<name>A0ABS4CEK0_9ENTE</name>
<feature type="transmembrane region" description="Helical" evidence="5">
    <location>
        <begin position="174"/>
        <end position="197"/>
    </location>
</feature>
<dbReference type="InterPro" id="IPR006976">
    <property type="entry name" value="VanZ-like"/>
</dbReference>
<dbReference type="InterPro" id="IPR053150">
    <property type="entry name" value="Teicoplanin_resist-assoc"/>
</dbReference>
<feature type="transmembrane region" description="Helical" evidence="5">
    <location>
        <begin position="334"/>
        <end position="362"/>
    </location>
</feature>
<dbReference type="RefSeq" id="WP_209555622.1">
    <property type="nucleotide sequence ID" value="NZ_JAEDXU010000001.1"/>
</dbReference>
<evidence type="ECO:0000256" key="4">
    <source>
        <dbReference type="ARBA" id="ARBA00023136"/>
    </source>
</evidence>
<dbReference type="PIRSF" id="PIRSF031578">
    <property type="entry name" value="Uncharacterised_Vanz_RDD-cont"/>
    <property type="match status" value="1"/>
</dbReference>
<dbReference type="PANTHER" id="PTHR36834:SF1">
    <property type="entry name" value="INTEGRAL MEMBRANE PROTEIN"/>
    <property type="match status" value="1"/>
</dbReference>
<comment type="subcellular location">
    <subcellularLocation>
        <location evidence="1">Membrane</location>
        <topology evidence="1">Multi-pass membrane protein</topology>
    </subcellularLocation>
</comment>
<evidence type="ECO:0000259" key="7">
    <source>
        <dbReference type="Pfam" id="PF06271"/>
    </source>
</evidence>
<feature type="transmembrane region" description="Helical" evidence="5">
    <location>
        <begin position="43"/>
        <end position="63"/>
    </location>
</feature>
<evidence type="ECO:0000256" key="5">
    <source>
        <dbReference type="SAM" id="Phobius"/>
    </source>
</evidence>
<accession>A0ABS4CEK0</accession>
<feature type="domain" description="RDD" evidence="7">
    <location>
        <begin position="213"/>
        <end position="339"/>
    </location>
</feature>
<comment type="caution">
    <text evidence="8">The sequence shown here is derived from an EMBL/GenBank/DDBJ whole genome shotgun (WGS) entry which is preliminary data.</text>
</comment>
<keyword evidence="9" id="KW-1185">Reference proteome</keyword>
<keyword evidence="4 5" id="KW-0472">Membrane</keyword>
<dbReference type="Pfam" id="PF06271">
    <property type="entry name" value="RDD"/>
    <property type="match status" value="1"/>
</dbReference>
<feature type="transmembrane region" description="Helical" evidence="5">
    <location>
        <begin position="139"/>
        <end position="162"/>
    </location>
</feature>
<evidence type="ECO:0000256" key="3">
    <source>
        <dbReference type="ARBA" id="ARBA00022989"/>
    </source>
</evidence>
<evidence type="ECO:0000256" key="1">
    <source>
        <dbReference type="ARBA" id="ARBA00004141"/>
    </source>
</evidence>
<sequence length="395" mass="46444">MGAYEAPIKTAIVVFPFLAFAISFVFIIYDYRKYGIFLFRRAVILYSFVFYLLCAYFLVILPLPPREEVANYTSQIIELRPFYSVVRFLDETKLVVGDSSTYLPALRQGVVLEPVFNILMLLPFGIYLRYYFKLPFKKVVLFGFLLSLFFELTQLSGLYFIYPRPYRLADVNDLMNNTLGAVIGYAVTPVFTFLLPTRADIDEAAYRKGQDVTIFRRLAAFMIDWVLIWFASFVIEIPLRLIPQYRAWDDQVHVFDSRWLFFLTVFLVFMLIPTLTNGQTLGKKAVKIRIVEEGQSRIRFRALFMRYGYFYYIFSISSAFLSSAAIWLNSSNRWLQIVSFILTIFCFFLNTLFVINIGYSILKKRRRLFYEKASHTYTISTITVDEKFEKSREQD</sequence>
<feature type="transmembrane region" description="Helical" evidence="5">
    <location>
        <begin position="259"/>
        <end position="278"/>
    </location>
</feature>
<dbReference type="InterPro" id="IPR021192">
    <property type="entry name" value="UCP031578_Vanz/RDD"/>
</dbReference>
<feature type="domain" description="VanZ-like" evidence="6">
    <location>
        <begin position="48"/>
        <end position="191"/>
    </location>
</feature>
<feature type="transmembrane region" description="Helical" evidence="5">
    <location>
        <begin position="12"/>
        <end position="31"/>
    </location>
</feature>
<dbReference type="Pfam" id="PF04892">
    <property type="entry name" value="VanZ"/>
    <property type="match status" value="1"/>
</dbReference>
<gene>
    <name evidence="8" type="ORF">I6N96_00930</name>
</gene>
<evidence type="ECO:0000259" key="6">
    <source>
        <dbReference type="Pfam" id="PF04892"/>
    </source>
</evidence>
<feature type="transmembrane region" description="Helical" evidence="5">
    <location>
        <begin position="309"/>
        <end position="328"/>
    </location>
</feature>
<dbReference type="InterPro" id="IPR010432">
    <property type="entry name" value="RDD"/>
</dbReference>
<organism evidence="8 9">
    <name type="scientific">Enterococcus larvae</name>
    <dbReference type="NCBI Taxonomy" id="2794352"/>
    <lineage>
        <taxon>Bacteria</taxon>
        <taxon>Bacillati</taxon>
        <taxon>Bacillota</taxon>
        <taxon>Bacilli</taxon>
        <taxon>Lactobacillales</taxon>
        <taxon>Enterococcaceae</taxon>
        <taxon>Enterococcus</taxon>
    </lineage>
</organism>
<keyword evidence="2 5" id="KW-0812">Transmembrane</keyword>
<evidence type="ECO:0000313" key="9">
    <source>
        <dbReference type="Proteomes" id="UP000673375"/>
    </source>
</evidence>
<keyword evidence="3 5" id="KW-1133">Transmembrane helix</keyword>
<reference evidence="8 9" key="1">
    <citation type="submission" date="2020-12" db="EMBL/GenBank/DDBJ databases">
        <title>Vagococcus allomyrinae sp. nov. and Enterococcus lavae sp. nov., isolated from the larvae of Allomyrina dichotoma.</title>
        <authorList>
            <person name="Lee S.D."/>
        </authorList>
    </citation>
    <scope>NUCLEOTIDE SEQUENCE [LARGE SCALE GENOMIC DNA]</scope>
    <source>
        <strain evidence="8 9">BWM-S5</strain>
    </source>
</reference>
<feature type="transmembrane region" description="Helical" evidence="5">
    <location>
        <begin position="218"/>
        <end position="239"/>
    </location>
</feature>
<dbReference type="EMBL" id="JAEDXU010000001">
    <property type="protein sequence ID" value="MBP1044825.1"/>
    <property type="molecule type" value="Genomic_DNA"/>
</dbReference>
<evidence type="ECO:0000313" key="8">
    <source>
        <dbReference type="EMBL" id="MBP1044825.1"/>
    </source>
</evidence>
<dbReference type="Proteomes" id="UP000673375">
    <property type="component" value="Unassembled WGS sequence"/>
</dbReference>